<name>A0ABW5CP87_9HYPH</name>
<proteinExistence type="predicted"/>
<dbReference type="EC" id="1.-.-.-" evidence="4"/>
<keyword evidence="5" id="KW-1185">Reference proteome</keyword>
<dbReference type="Proteomes" id="UP001597371">
    <property type="component" value="Unassembled WGS sequence"/>
</dbReference>
<dbReference type="EMBL" id="JBHUIJ010000013">
    <property type="protein sequence ID" value="MFD2238060.1"/>
    <property type="molecule type" value="Genomic_DNA"/>
</dbReference>
<dbReference type="GO" id="GO:0016491">
    <property type="term" value="F:oxidoreductase activity"/>
    <property type="evidence" value="ECO:0007669"/>
    <property type="project" value="UniProtKB-KW"/>
</dbReference>
<dbReference type="InterPro" id="IPR050766">
    <property type="entry name" value="Bact_Lucif_Oxidored"/>
</dbReference>
<feature type="domain" description="Luciferase-like" evidence="3">
    <location>
        <begin position="1"/>
        <end position="303"/>
    </location>
</feature>
<evidence type="ECO:0000313" key="5">
    <source>
        <dbReference type="Proteomes" id="UP001597371"/>
    </source>
</evidence>
<dbReference type="InterPro" id="IPR036661">
    <property type="entry name" value="Luciferase-like_sf"/>
</dbReference>
<gene>
    <name evidence="4" type="ORF">ACFSKQ_11380</name>
</gene>
<dbReference type="InterPro" id="IPR011251">
    <property type="entry name" value="Luciferase-like_dom"/>
</dbReference>
<keyword evidence="2" id="KW-0503">Monooxygenase</keyword>
<dbReference type="Pfam" id="PF00296">
    <property type="entry name" value="Bac_luciferase"/>
    <property type="match status" value="1"/>
</dbReference>
<evidence type="ECO:0000259" key="3">
    <source>
        <dbReference type="Pfam" id="PF00296"/>
    </source>
</evidence>
<organism evidence="4 5">
    <name type="scientific">Aureimonas populi</name>
    <dbReference type="NCBI Taxonomy" id="1701758"/>
    <lineage>
        <taxon>Bacteria</taxon>
        <taxon>Pseudomonadati</taxon>
        <taxon>Pseudomonadota</taxon>
        <taxon>Alphaproteobacteria</taxon>
        <taxon>Hyphomicrobiales</taxon>
        <taxon>Aurantimonadaceae</taxon>
        <taxon>Aureimonas</taxon>
    </lineage>
</organism>
<sequence length="368" mass="40568">MKFGLFNLMTHHDNPGGIPGVMADTRTMVEIADEVGFDAAWFAEHHFTNYSLSVSPLMMASYMAGRTKRIRLGPGVVVLPLHHPLRVAQEIALLDQQSGGRAVLGLGSGYQAHEFERFGIDLARKNEIFVEYWTVLRAALVEGRVEFRGRHITVPETAFAIRPVQKPMPDVFLTSIAPEIFAAVAPDGAVPFVSGALNGKPGLLARSHAAALQNWEACGFARDAMPVAMQQYIHVTDDKREAMDAAERGRSYARMAFALRARTPAMDGSRLEPVAMPDEASLESFRDNYMIGDPHGIAERIVADLRRFDPIHFNCFFQFGDMPIARARRSLERFAKEVVPLVEREIGPLEAVGRRGLPPAPPRLAAAG</sequence>
<protein>
    <submittedName>
        <fullName evidence="4">LLM class flavin-dependent oxidoreductase</fullName>
        <ecNumber evidence="4">1.-.-.-</ecNumber>
    </submittedName>
</protein>
<dbReference type="Gene3D" id="3.20.20.30">
    <property type="entry name" value="Luciferase-like domain"/>
    <property type="match status" value="1"/>
</dbReference>
<evidence type="ECO:0000256" key="1">
    <source>
        <dbReference type="ARBA" id="ARBA00023002"/>
    </source>
</evidence>
<comment type="caution">
    <text evidence="4">The sequence shown here is derived from an EMBL/GenBank/DDBJ whole genome shotgun (WGS) entry which is preliminary data.</text>
</comment>
<dbReference type="PANTHER" id="PTHR30137">
    <property type="entry name" value="LUCIFERASE-LIKE MONOOXYGENASE"/>
    <property type="match status" value="1"/>
</dbReference>
<dbReference type="SUPFAM" id="SSF51679">
    <property type="entry name" value="Bacterial luciferase-like"/>
    <property type="match status" value="1"/>
</dbReference>
<dbReference type="PANTHER" id="PTHR30137:SF8">
    <property type="entry name" value="BLR5498 PROTEIN"/>
    <property type="match status" value="1"/>
</dbReference>
<accession>A0ABW5CP87</accession>
<reference evidence="5" key="1">
    <citation type="journal article" date="2019" name="Int. J. Syst. Evol. Microbiol.">
        <title>The Global Catalogue of Microorganisms (GCM) 10K type strain sequencing project: providing services to taxonomists for standard genome sequencing and annotation.</title>
        <authorList>
            <consortium name="The Broad Institute Genomics Platform"/>
            <consortium name="The Broad Institute Genome Sequencing Center for Infectious Disease"/>
            <person name="Wu L."/>
            <person name="Ma J."/>
        </authorList>
    </citation>
    <scope>NUCLEOTIDE SEQUENCE [LARGE SCALE GENOMIC DNA]</scope>
    <source>
        <strain evidence="5">ZS-35-S2</strain>
    </source>
</reference>
<dbReference type="RefSeq" id="WP_209739164.1">
    <property type="nucleotide sequence ID" value="NZ_CP072611.1"/>
</dbReference>
<evidence type="ECO:0000313" key="4">
    <source>
        <dbReference type="EMBL" id="MFD2238060.1"/>
    </source>
</evidence>
<evidence type="ECO:0000256" key="2">
    <source>
        <dbReference type="ARBA" id="ARBA00023033"/>
    </source>
</evidence>
<keyword evidence="1 4" id="KW-0560">Oxidoreductase</keyword>